<organism evidence="1 2">
    <name type="scientific">Maribacter algicola</name>
    <dbReference type="NCBI Taxonomy" id="2498892"/>
    <lineage>
        <taxon>Bacteria</taxon>
        <taxon>Pseudomonadati</taxon>
        <taxon>Bacteroidota</taxon>
        <taxon>Flavobacteriia</taxon>
        <taxon>Flavobacteriales</taxon>
        <taxon>Flavobacteriaceae</taxon>
        <taxon>Maribacter</taxon>
    </lineage>
</organism>
<dbReference type="EMBL" id="QUSX01000002">
    <property type="protein sequence ID" value="RRQ48396.1"/>
    <property type="molecule type" value="Genomic_DNA"/>
</dbReference>
<reference evidence="2" key="2">
    <citation type="submission" date="2018-12" db="EMBL/GenBank/DDBJ databases">
        <title>Maribacter lutimaris sp. nov., isolated from marine sediment.</title>
        <authorList>
            <person name="Kim K.K."/>
        </authorList>
    </citation>
    <scope>NUCLEOTIDE SEQUENCE [LARGE SCALE GENOMIC DNA]</scope>
    <source>
        <strain evidence="2">PoM-212</strain>
    </source>
</reference>
<dbReference type="OrthoDB" id="1382807at2"/>
<accession>A0A426RHH6</accession>
<proteinExistence type="predicted"/>
<evidence type="ECO:0000313" key="1">
    <source>
        <dbReference type="EMBL" id="RRQ48396.1"/>
    </source>
</evidence>
<comment type="caution">
    <text evidence="1">The sequence shown here is derived from an EMBL/GenBank/DDBJ whole genome shotgun (WGS) entry which is preliminary data.</text>
</comment>
<evidence type="ECO:0000313" key="2">
    <source>
        <dbReference type="Proteomes" id="UP000286990"/>
    </source>
</evidence>
<protein>
    <recommendedName>
        <fullName evidence="3">CHAT domain-containing protein</fullName>
    </recommendedName>
</protein>
<sequence length="1464" mass="169948">MQETPISDKHMSILRKDYANPFSKRFDFKKIADEIGEDNSEKEEEVLTFIVICNQTFTEINEHFSQVFSDLNLTKNELIEFLFKAINKNSLDLAPMIVEQMFDNKKTAYHIGDFNFTKFLFKNGNEGSVQQVFELGGDILNVLLSAVNNYRINIDQIFPRETIGEEKLGRIFSYLWNPANILLNMQSAYRVLIFENGEIEDNDNFESLKITTGNKWLRILRQTSEIRSESNLSEYLYPLLELYKRVNPNKVGIKNYKSINGLINLTTTKKNESNSRALADASLMSRYYHYQTEKLNYYNDLTLSEINEILIHIVDFVSFIYLQSVEKGNNNSIYDAPSQIKKNHLIEYLIECTGYGKEVIDKVILSLSSKSKAPNLWRKPFYEIGDNLFFSIVSLNAPNYSILYEGILNEAGYLTKKNELLLIKTIEEELDSEKIEFKFNKVDFEELGEDPNDYDNNLIYELNDYYIFIQTKSLTHPFESHEIDAAISEIAESTFQILEKLEFLSKKVIDKPILPLILSNYNTFTSLSINNIVIIDLQLLKNYFITGSFRRGQISFEKEIRVQREYAKIEYYKGEKEFNNNFLNFIVNPPPLSTIYERLCWKESVITPPKFHPKITIESIDQISADDTIYNHLSVLENALNNKYYYDRDSRTKELYDSSISYSLTNVLHLIAFGDHELSKTKIDLYHILKKYRIEGFGHILISLNDAIKNISYSKIKKDKTFNIVAFDEKDVAINLFSKIFEDNQSSKQIRLNGYEIRKGLFSKNEEKQLVSLALSALSTLGPHEISDDQFEGYFLQLAIIKGLKTKYQLDFEFYSACDNLIDTLNFNNKYQRARNFAEEILTIAIDENNHHFGWGILFRCFTYQSSVFEASIYGALYFTSLSRVGVMKYSIITELLYNALKYFRNFRLYDMLEDINNVISEIRLKKYDEQKFKLSYYLSSIQIIKNKPEIFNESLHYLEENLKDIISFDDKGTLPWLNYLYNVKRYKDAGFDEFNKPIEEYIQRLESSTDSDKVEKLKSNHFGDKASNKIKLINSLIGVFETNIVGDFKFEVKHLEVRINILLPEAIKDNDIDSILLSGIVINDNSLTYNNKYYSKDEVVKITPGSNKELENKLNNYKDFIINSIIVKDNQLFVWLFNIHKRVYVLTINSKKDIHFKELSEWNYDLMNKWIKSKEKFYFDSSQYFDIGEQESKYSEILNDLSFSNLKLQSDFDEILFTSSIELSEFPTNLIVNNENFISVQTSITNVISLEWYIQKGNEVVLKNDFSSTAWIPIDDGDIPINLSFSKFQPVLKEHGTEILTSRNILEQIKTDVNIFLAHGELGFKSFKGIYTNHDSESAILYPKELFGKGEIAILFICNSGVSNEDFFANGVTSLCYDILDLGYKAVVAPFWRLETTIPSYWYEEFIKSFKGGCKLSNAVHLANLSLAEYKEGISTGFVAPEGRLAMHIYGNPNITIAQGKIS</sequence>
<gene>
    <name evidence="1" type="ORF">DZC72_11850</name>
</gene>
<keyword evidence="2" id="KW-1185">Reference proteome</keyword>
<evidence type="ECO:0008006" key="3">
    <source>
        <dbReference type="Google" id="ProtNLM"/>
    </source>
</evidence>
<reference evidence="2" key="1">
    <citation type="submission" date="2018-08" db="EMBL/GenBank/DDBJ databases">
        <authorList>
            <person name="Khan S.A."/>
            <person name="J S.E."/>
        </authorList>
    </citation>
    <scope>NUCLEOTIDE SEQUENCE [LARGE SCALE GENOMIC DNA]</scope>
    <source>
        <strain evidence="2">PoM-212</strain>
    </source>
</reference>
<dbReference type="RefSeq" id="WP_125223117.1">
    <property type="nucleotide sequence ID" value="NZ_QUSX01000002.1"/>
</dbReference>
<dbReference type="Proteomes" id="UP000286990">
    <property type="component" value="Unassembled WGS sequence"/>
</dbReference>
<name>A0A426RHH6_9FLAO</name>